<gene>
    <name evidence="1" type="ORF">PACLA_8A029597</name>
</gene>
<dbReference type="EMBL" id="CACRXK020000686">
    <property type="protein sequence ID" value="CAB3984026.1"/>
    <property type="molecule type" value="Genomic_DNA"/>
</dbReference>
<name>A0A6S7G6J9_PARCT</name>
<dbReference type="Proteomes" id="UP001152795">
    <property type="component" value="Unassembled WGS sequence"/>
</dbReference>
<evidence type="ECO:0000313" key="1">
    <source>
        <dbReference type="EMBL" id="CAB3984026.1"/>
    </source>
</evidence>
<proteinExistence type="predicted"/>
<organism evidence="1 2">
    <name type="scientific">Paramuricea clavata</name>
    <name type="common">Red gorgonian</name>
    <name type="synonym">Violescent sea-whip</name>
    <dbReference type="NCBI Taxonomy" id="317549"/>
    <lineage>
        <taxon>Eukaryota</taxon>
        <taxon>Metazoa</taxon>
        <taxon>Cnidaria</taxon>
        <taxon>Anthozoa</taxon>
        <taxon>Octocorallia</taxon>
        <taxon>Malacalcyonacea</taxon>
        <taxon>Plexauridae</taxon>
        <taxon>Paramuricea</taxon>
    </lineage>
</organism>
<sequence>MSPTYPTVDITTKTPPHCSICSHPTLGYGRHGKSQVDCPICSMKVCTPSDIVLATGILILHQKPEQKHHIKSHNLRINIQLATMSSQFNNKSSYVSNSCLNT</sequence>
<reference evidence="1" key="1">
    <citation type="submission" date="2020-04" db="EMBL/GenBank/DDBJ databases">
        <authorList>
            <person name="Alioto T."/>
            <person name="Alioto T."/>
            <person name="Gomez Garrido J."/>
        </authorList>
    </citation>
    <scope>NUCLEOTIDE SEQUENCE</scope>
    <source>
        <strain evidence="1">A484AB</strain>
    </source>
</reference>
<dbReference type="AlphaFoldDB" id="A0A6S7G6J9"/>
<accession>A0A6S7G6J9</accession>
<evidence type="ECO:0000313" key="2">
    <source>
        <dbReference type="Proteomes" id="UP001152795"/>
    </source>
</evidence>
<protein>
    <submittedName>
        <fullName evidence="1">Uncharacterized protein</fullName>
    </submittedName>
</protein>
<comment type="caution">
    <text evidence="1">The sequence shown here is derived from an EMBL/GenBank/DDBJ whole genome shotgun (WGS) entry which is preliminary data.</text>
</comment>
<keyword evidence="2" id="KW-1185">Reference proteome</keyword>